<sequence length="289" mass="29888">MPLRVALLVNPSSGAGRARSLVAPVVERLRAGGAEVEVLVGQDAADTAGLARRAVGGHVDVLAALGGDGLVNLAVQAAVGSDVALAVVPGGTGNDGARMLGLRDPLHAVDVLLGGARRRLDVGRVGDRVFLNVLSSGFDSRVTERANALRWPRGTSRYPLAMLAELGVFRAVPYELEIDGAPLHLRAMLVAVGNGPAYGGGMRVCPGADPADGLLDVTVLTPLPTWRFLRLFPSVYRGAHVGRPEVLTLRARSVRLSAPGMTAYADGEPLGPLPVVVQVVPAALTVLVP</sequence>
<keyword evidence="8" id="KW-0067">ATP-binding</keyword>
<evidence type="ECO:0000256" key="7">
    <source>
        <dbReference type="ARBA" id="ARBA00022777"/>
    </source>
</evidence>
<keyword evidence="4" id="KW-0808">Transferase</keyword>
<protein>
    <submittedName>
        <fullName evidence="14">Diacylglycerol kinase-related protein</fullName>
    </submittedName>
</protein>
<keyword evidence="12" id="KW-1208">Phospholipid metabolism</keyword>
<accession>A0A6J4LUP6</accession>
<dbReference type="GO" id="GO:0008654">
    <property type="term" value="P:phospholipid biosynthetic process"/>
    <property type="evidence" value="ECO:0007669"/>
    <property type="project" value="UniProtKB-KW"/>
</dbReference>
<evidence type="ECO:0000313" key="14">
    <source>
        <dbReference type="EMBL" id="CAA9342224.1"/>
    </source>
</evidence>
<dbReference type="InterPro" id="IPR005218">
    <property type="entry name" value="Diacylglycerol/lipid_kinase"/>
</dbReference>
<dbReference type="GO" id="GO:0046872">
    <property type="term" value="F:metal ion binding"/>
    <property type="evidence" value="ECO:0007669"/>
    <property type="project" value="UniProtKB-KW"/>
</dbReference>
<evidence type="ECO:0000256" key="3">
    <source>
        <dbReference type="ARBA" id="ARBA00022516"/>
    </source>
</evidence>
<dbReference type="Gene3D" id="2.60.200.40">
    <property type="match status" value="1"/>
</dbReference>
<dbReference type="GO" id="GO:0004143">
    <property type="term" value="F:ATP-dependent diacylglycerol kinase activity"/>
    <property type="evidence" value="ECO:0007669"/>
    <property type="project" value="TreeGrafter"/>
</dbReference>
<keyword evidence="9" id="KW-0460">Magnesium</keyword>
<evidence type="ECO:0000256" key="9">
    <source>
        <dbReference type="ARBA" id="ARBA00022842"/>
    </source>
</evidence>
<dbReference type="Gene3D" id="3.40.50.10330">
    <property type="entry name" value="Probable inorganic polyphosphate/atp-NAD kinase, domain 1"/>
    <property type="match status" value="1"/>
</dbReference>
<keyword evidence="7 14" id="KW-0418">Kinase</keyword>
<name>A0A6J4LUP6_9ACTN</name>
<dbReference type="PANTHER" id="PTHR12358">
    <property type="entry name" value="SPHINGOSINE KINASE"/>
    <property type="match status" value="1"/>
</dbReference>
<evidence type="ECO:0000256" key="2">
    <source>
        <dbReference type="ARBA" id="ARBA00005983"/>
    </source>
</evidence>
<dbReference type="Pfam" id="PF19279">
    <property type="entry name" value="YegS_C"/>
    <property type="match status" value="1"/>
</dbReference>
<organism evidence="14">
    <name type="scientific">uncultured Frankineae bacterium</name>
    <dbReference type="NCBI Taxonomy" id="437475"/>
    <lineage>
        <taxon>Bacteria</taxon>
        <taxon>Bacillati</taxon>
        <taxon>Actinomycetota</taxon>
        <taxon>Actinomycetes</taxon>
        <taxon>Frankiales</taxon>
        <taxon>environmental samples</taxon>
    </lineage>
</organism>
<dbReference type="SMART" id="SM00046">
    <property type="entry name" value="DAGKc"/>
    <property type="match status" value="1"/>
</dbReference>
<dbReference type="PROSITE" id="PS50146">
    <property type="entry name" value="DAGK"/>
    <property type="match status" value="1"/>
</dbReference>
<dbReference type="SUPFAM" id="SSF111331">
    <property type="entry name" value="NAD kinase/diacylglycerol kinase-like"/>
    <property type="match status" value="1"/>
</dbReference>
<dbReference type="InterPro" id="IPR001206">
    <property type="entry name" value="Diacylglycerol_kinase_cat_dom"/>
</dbReference>
<dbReference type="Pfam" id="PF00781">
    <property type="entry name" value="DAGK_cat"/>
    <property type="match status" value="1"/>
</dbReference>
<evidence type="ECO:0000256" key="10">
    <source>
        <dbReference type="ARBA" id="ARBA00023098"/>
    </source>
</evidence>
<dbReference type="GO" id="GO:0005886">
    <property type="term" value="C:plasma membrane"/>
    <property type="evidence" value="ECO:0007669"/>
    <property type="project" value="TreeGrafter"/>
</dbReference>
<dbReference type="AlphaFoldDB" id="A0A6J4LUP6"/>
<keyword evidence="6" id="KW-0547">Nucleotide-binding</keyword>
<dbReference type="InterPro" id="IPR050187">
    <property type="entry name" value="Lipid_Phosphate_FormReg"/>
</dbReference>
<dbReference type="InterPro" id="IPR016064">
    <property type="entry name" value="NAD/diacylglycerol_kinase_sf"/>
</dbReference>
<evidence type="ECO:0000259" key="13">
    <source>
        <dbReference type="PROSITE" id="PS50146"/>
    </source>
</evidence>
<evidence type="ECO:0000256" key="11">
    <source>
        <dbReference type="ARBA" id="ARBA00023209"/>
    </source>
</evidence>
<evidence type="ECO:0000256" key="5">
    <source>
        <dbReference type="ARBA" id="ARBA00022723"/>
    </source>
</evidence>
<evidence type="ECO:0000256" key="12">
    <source>
        <dbReference type="ARBA" id="ARBA00023264"/>
    </source>
</evidence>
<keyword evidence="5" id="KW-0479">Metal-binding</keyword>
<proteinExistence type="inferred from homology"/>
<keyword evidence="10" id="KW-0443">Lipid metabolism</keyword>
<feature type="domain" description="DAGKc" evidence="13">
    <location>
        <begin position="1"/>
        <end position="129"/>
    </location>
</feature>
<dbReference type="InterPro" id="IPR017438">
    <property type="entry name" value="ATP-NAD_kinase_N"/>
</dbReference>
<reference evidence="14" key="1">
    <citation type="submission" date="2020-02" db="EMBL/GenBank/DDBJ databases">
        <authorList>
            <person name="Meier V. D."/>
        </authorList>
    </citation>
    <scope>NUCLEOTIDE SEQUENCE</scope>
    <source>
        <strain evidence="14">AVDCRST_MAG07</strain>
    </source>
</reference>
<gene>
    <name evidence="14" type="ORF">AVDCRST_MAG07-2434</name>
</gene>
<dbReference type="EMBL" id="CADCUB010000119">
    <property type="protein sequence ID" value="CAA9342224.1"/>
    <property type="molecule type" value="Genomic_DNA"/>
</dbReference>
<dbReference type="InterPro" id="IPR045540">
    <property type="entry name" value="YegS/DAGK_C"/>
</dbReference>
<keyword evidence="3" id="KW-0444">Lipid biosynthesis</keyword>
<dbReference type="GO" id="GO:0005524">
    <property type="term" value="F:ATP binding"/>
    <property type="evidence" value="ECO:0007669"/>
    <property type="project" value="UniProtKB-KW"/>
</dbReference>
<comment type="cofactor">
    <cofactor evidence="1">
        <name>Mg(2+)</name>
        <dbReference type="ChEBI" id="CHEBI:18420"/>
    </cofactor>
</comment>
<keyword evidence="11" id="KW-0594">Phospholipid biosynthesis</keyword>
<dbReference type="NCBIfam" id="TIGR00147">
    <property type="entry name" value="YegS/Rv2252/BmrU family lipid kinase"/>
    <property type="match status" value="1"/>
</dbReference>
<comment type="similarity">
    <text evidence="2">Belongs to the diacylglycerol/lipid kinase family.</text>
</comment>
<dbReference type="PANTHER" id="PTHR12358:SF106">
    <property type="entry name" value="LIPID KINASE YEGS"/>
    <property type="match status" value="1"/>
</dbReference>
<evidence type="ECO:0000256" key="1">
    <source>
        <dbReference type="ARBA" id="ARBA00001946"/>
    </source>
</evidence>
<evidence type="ECO:0000256" key="6">
    <source>
        <dbReference type="ARBA" id="ARBA00022741"/>
    </source>
</evidence>
<evidence type="ECO:0000256" key="4">
    <source>
        <dbReference type="ARBA" id="ARBA00022679"/>
    </source>
</evidence>
<evidence type="ECO:0000256" key="8">
    <source>
        <dbReference type="ARBA" id="ARBA00022840"/>
    </source>
</evidence>